<evidence type="ECO:0000259" key="3">
    <source>
        <dbReference type="Pfam" id="PF25917"/>
    </source>
</evidence>
<evidence type="ECO:0000259" key="4">
    <source>
        <dbReference type="Pfam" id="PF25967"/>
    </source>
</evidence>
<comment type="caution">
    <text evidence="5">The sequence shown here is derived from an EMBL/GenBank/DDBJ whole genome shotgun (WGS) entry which is preliminary data.</text>
</comment>
<feature type="domain" description="Multidrug resistance protein MdtA-like C-terminal permuted SH3" evidence="4">
    <location>
        <begin position="332"/>
        <end position="387"/>
    </location>
</feature>
<dbReference type="EMBL" id="FUZO01000002">
    <property type="protein sequence ID" value="SKC70810.1"/>
    <property type="molecule type" value="Genomic_DNA"/>
</dbReference>
<reference evidence="5 6" key="1">
    <citation type="submission" date="2017-02" db="EMBL/GenBank/DDBJ databases">
        <authorList>
            <person name="Varghese N."/>
            <person name="Submissions S."/>
        </authorList>
    </citation>
    <scope>NUCLEOTIDE SEQUENCE [LARGE SCALE GENOMIC DNA]</scope>
    <source>
        <strain evidence="5 6">VKM Ac-1787</strain>
    </source>
</reference>
<dbReference type="Gene3D" id="2.40.30.170">
    <property type="match status" value="1"/>
</dbReference>
<dbReference type="Proteomes" id="UP000190827">
    <property type="component" value="Unassembled WGS sequence"/>
</dbReference>
<name>A0ABY1LS46_9MICO</name>
<dbReference type="Pfam" id="PF25967">
    <property type="entry name" value="RND-MFP_C"/>
    <property type="match status" value="1"/>
</dbReference>
<dbReference type="Pfam" id="PF25917">
    <property type="entry name" value="BSH_RND"/>
    <property type="match status" value="1"/>
</dbReference>
<keyword evidence="6" id="KW-1185">Reference proteome</keyword>
<protein>
    <submittedName>
        <fullName evidence="5">Membrane fusion protein, macrolide-specific efflux system</fullName>
    </submittedName>
</protein>
<sequence length="418" mass="40722">MTSKKRWMMWGAAGLAVVVAVGSGILVTTSMDRAEPTPAAATATAEATTITATVNGKGAIAAASTASAGFVDGGRISTISVAVGQTVAAGQELATVDPGPADLALEKAHGALTAAQSSLDAARQTAQAGVDALAAAKAALAALAADAPERQSTEGTIRDLTAQGPTQRDAVAQAEKVRDDARRDEAAAQTARDQTTLLAPIAGVVTAVNGTVGTILTGGQSAQAAGDGTNAASATASAGLVSIADVSSLRVTASVPEADIASVAVGQTASVTLPVKGADPIDGTVLAVAPIPQSSTDGVVSYAVAIQLATVPAGVRLGQTAVVAITVATAEQATVVPAEAVVLTSTSAGTVEVRTKSGKTKTVEVTIGISTPTQVQILEGLRPGDTVRLSTPTAAPAGGDDPDGQTPADDGGSFGGPQ</sequence>
<organism evidence="5 6">
    <name type="scientific">Plantibacter cousiniae</name>
    <name type="common">nom. nud.</name>
    <dbReference type="NCBI Taxonomy" id="199709"/>
    <lineage>
        <taxon>Bacteria</taxon>
        <taxon>Bacillati</taxon>
        <taxon>Actinomycetota</taxon>
        <taxon>Actinomycetes</taxon>
        <taxon>Micrococcales</taxon>
        <taxon>Microbacteriaceae</taxon>
        <taxon>Plantibacter</taxon>
    </lineage>
</organism>
<feature type="region of interest" description="Disordered" evidence="2">
    <location>
        <begin position="149"/>
        <end position="170"/>
    </location>
</feature>
<dbReference type="PANTHER" id="PTHR30469:SF33">
    <property type="entry name" value="SLR1207 PROTEIN"/>
    <property type="match status" value="1"/>
</dbReference>
<feature type="region of interest" description="Disordered" evidence="2">
    <location>
        <begin position="380"/>
        <end position="418"/>
    </location>
</feature>
<proteinExistence type="predicted"/>
<accession>A0ABY1LS46</accession>
<dbReference type="InterPro" id="IPR058627">
    <property type="entry name" value="MdtA-like_C"/>
</dbReference>
<evidence type="ECO:0000313" key="5">
    <source>
        <dbReference type="EMBL" id="SKC70810.1"/>
    </source>
</evidence>
<dbReference type="RefSeq" id="WP_079706902.1">
    <property type="nucleotide sequence ID" value="NZ_FUZO01000002.1"/>
</dbReference>
<feature type="domain" description="Multidrug resistance protein MdtA-like barrel-sandwich hybrid" evidence="3">
    <location>
        <begin position="74"/>
        <end position="224"/>
    </location>
</feature>
<evidence type="ECO:0000256" key="2">
    <source>
        <dbReference type="SAM" id="MobiDB-lite"/>
    </source>
</evidence>
<gene>
    <name evidence="5" type="ORF">SAMN06295973_3239</name>
</gene>
<dbReference type="PANTHER" id="PTHR30469">
    <property type="entry name" value="MULTIDRUG RESISTANCE PROTEIN MDTA"/>
    <property type="match status" value="1"/>
</dbReference>
<evidence type="ECO:0000313" key="6">
    <source>
        <dbReference type="Proteomes" id="UP000190827"/>
    </source>
</evidence>
<dbReference type="Gene3D" id="2.40.420.20">
    <property type="match status" value="1"/>
</dbReference>
<dbReference type="Gene3D" id="2.40.50.100">
    <property type="match status" value="1"/>
</dbReference>
<evidence type="ECO:0000256" key="1">
    <source>
        <dbReference type="ARBA" id="ARBA00022448"/>
    </source>
</evidence>
<keyword evidence="1" id="KW-0813">Transport</keyword>
<dbReference type="InterPro" id="IPR058625">
    <property type="entry name" value="MdtA-like_BSH"/>
</dbReference>